<dbReference type="AlphaFoldDB" id="A0A9D0ZF45"/>
<gene>
    <name evidence="8" type="ORF">IAB77_08535</name>
</gene>
<name>A0A9D0ZF45_9FIRM</name>
<dbReference type="CDD" id="cd06171">
    <property type="entry name" value="Sigma70_r4"/>
    <property type="match status" value="1"/>
</dbReference>
<evidence type="ECO:0000256" key="2">
    <source>
        <dbReference type="ARBA" id="ARBA00023015"/>
    </source>
</evidence>
<dbReference type="InterPro" id="IPR013324">
    <property type="entry name" value="RNA_pol_sigma_r3/r4-like"/>
</dbReference>
<evidence type="ECO:0000313" key="8">
    <source>
        <dbReference type="EMBL" id="HIQ79288.1"/>
    </source>
</evidence>
<dbReference type="Gene3D" id="1.10.1740.10">
    <property type="match status" value="1"/>
</dbReference>
<keyword evidence="5" id="KW-0804">Transcription</keyword>
<dbReference type="InterPro" id="IPR013325">
    <property type="entry name" value="RNA_pol_sigma_r2"/>
</dbReference>
<sequence>MKRMKSGADEPFDAAYLSHHDKMFRLAYRMLGSREKAEDLVQDTFVLALFNRQRFETHPNQEGYLMVALKNMIFNELRKSEYRLDVPLDGVPEPASREPDAPLESILPAQLSEEDKQLLIWRFEKQLSYREISGRLGISEAGCRSRVSRAVARCRKYFEENEKI</sequence>
<reference evidence="8" key="2">
    <citation type="journal article" date="2021" name="PeerJ">
        <title>Extensive microbial diversity within the chicken gut microbiome revealed by metagenomics and culture.</title>
        <authorList>
            <person name="Gilroy R."/>
            <person name="Ravi A."/>
            <person name="Getino M."/>
            <person name="Pursley I."/>
            <person name="Horton D.L."/>
            <person name="Alikhan N.F."/>
            <person name="Baker D."/>
            <person name="Gharbi K."/>
            <person name="Hall N."/>
            <person name="Watson M."/>
            <person name="Adriaenssens E.M."/>
            <person name="Foster-Nyarko E."/>
            <person name="Jarju S."/>
            <person name="Secka A."/>
            <person name="Antonio M."/>
            <person name="Oren A."/>
            <person name="Chaudhuri R.R."/>
            <person name="La Ragione R."/>
            <person name="Hildebrand F."/>
            <person name="Pallen M.J."/>
        </authorList>
    </citation>
    <scope>NUCLEOTIDE SEQUENCE</scope>
    <source>
        <strain evidence="8">ChiBcolR7-354</strain>
    </source>
</reference>
<dbReference type="InterPro" id="IPR036388">
    <property type="entry name" value="WH-like_DNA-bd_sf"/>
</dbReference>
<dbReference type="Gene3D" id="1.10.10.10">
    <property type="entry name" value="Winged helix-like DNA-binding domain superfamily/Winged helix DNA-binding domain"/>
    <property type="match status" value="1"/>
</dbReference>
<dbReference type="InterPro" id="IPR014284">
    <property type="entry name" value="RNA_pol_sigma-70_dom"/>
</dbReference>
<evidence type="ECO:0000313" key="9">
    <source>
        <dbReference type="Proteomes" id="UP000824262"/>
    </source>
</evidence>
<dbReference type="InterPro" id="IPR007627">
    <property type="entry name" value="RNA_pol_sigma70_r2"/>
</dbReference>
<dbReference type="GO" id="GO:0006352">
    <property type="term" value="P:DNA-templated transcription initiation"/>
    <property type="evidence" value="ECO:0007669"/>
    <property type="project" value="InterPro"/>
</dbReference>
<dbReference type="GO" id="GO:0003677">
    <property type="term" value="F:DNA binding"/>
    <property type="evidence" value="ECO:0007669"/>
    <property type="project" value="UniProtKB-KW"/>
</dbReference>
<dbReference type="Proteomes" id="UP000824262">
    <property type="component" value="Unassembled WGS sequence"/>
</dbReference>
<evidence type="ECO:0000259" key="6">
    <source>
        <dbReference type="Pfam" id="PF04542"/>
    </source>
</evidence>
<dbReference type="Pfam" id="PF04542">
    <property type="entry name" value="Sigma70_r2"/>
    <property type="match status" value="1"/>
</dbReference>
<evidence type="ECO:0000256" key="3">
    <source>
        <dbReference type="ARBA" id="ARBA00023082"/>
    </source>
</evidence>
<dbReference type="SUPFAM" id="SSF88659">
    <property type="entry name" value="Sigma3 and sigma4 domains of RNA polymerase sigma factors"/>
    <property type="match status" value="1"/>
</dbReference>
<dbReference type="PANTHER" id="PTHR43133:SF8">
    <property type="entry name" value="RNA POLYMERASE SIGMA FACTOR HI_1459-RELATED"/>
    <property type="match status" value="1"/>
</dbReference>
<comment type="similarity">
    <text evidence="1">Belongs to the sigma-70 factor family. ECF subfamily.</text>
</comment>
<keyword evidence="4" id="KW-0238">DNA-binding</keyword>
<dbReference type="InterPro" id="IPR013249">
    <property type="entry name" value="RNA_pol_sigma70_r4_t2"/>
</dbReference>
<dbReference type="PANTHER" id="PTHR43133">
    <property type="entry name" value="RNA POLYMERASE ECF-TYPE SIGMA FACTO"/>
    <property type="match status" value="1"/>
</dbReference>
<dbReference type="Pfam" id="PF08281">
    <property type="entry name" value="Sigma70_r4_2"/>
    <property type="match status" value="1"/>
</dbReference>
<reference evidence="8" key="1">
    <citation type="submission" date="2020-10" db="EMBL/GenBank/DDBJ databases">
        <authorList>
            <person name="Gilroy R."/>
        </authorList>
    </citation>
    <scope>NUCLEOTIDE SEQUENCE</scope>
    <source>
        <strain evidence="8">ChiBcolR7-354</strain>
    </source>
</reference>
<organism evidence="8 9">
    <name type="scientific">Candidatus Scatomorpha intestinavium</name>
    <dbReference type="NCBI Taxonomy" id="2840922"/>
    <lineage>
        <taxon>Bacteria</taxon>
        <taxon>Bacillati</taxon>
        <taxon>Bacillota</taxon>
        <taxon>Clostridia</taxon>
        <taxon>Eubacteriales</taxon>
        <taxon>Candidatus Scatomorpha</taxon>
    </lineage>
</organism>
<comment type="caution">
    <text evidence="8">The sequence shown here is derived from an EMBL/GenBank/DDBJ whole genome shotgun (WGS) entry which is preliminary data.</text>
</comment>
<feature type="domain" description="RNA polymerase sigma factor 70 region 4 type 2" evidence="7">
    <location>
        <begin position="109"/>
        <end position="154"/>
    </location>
</feature>
<evidence type="ECO:0000256" key="5">
    <source>
        <dbReference type="ARBA" id="ARBA00023163"/>
    </source>
</evidence>
<evidence type="ECO:0000256" key="4">
    <source>
        <dbReference type="ARBA" id="ARBA00023125"/>
    </source>
</evidence>
<dbReference type="NCBIfam" id="TIGR02937">
    <property type="entry name" value="sigma70-ECF"/>
    <property type="match status" value="1"/>
</dbReference>
<dbReference type="InterPro" id="IPR039425">
    <property type="entry name" value="RNA_pol_sigma-70-like"/>
</dbReference>
<dbReference type="SUPFAM" id="SSF88946">
    <property type="entry name" value="Sigma2 domain of RNA polymerase sigma factors"/>
    <property type="match status" value="1"/>
</dbReference>
<dbReference type="GO" id="GO:0016987">
    <property type="term" value="F:sigma factor activity"/>
    <property type="evidence" value="ECO:0007669"/>
    <property type="project" value="UniProtKB-KW"/>
</dbReference>
<evidence type="ECO:0000256" key="1">
    <source>
        <dbReference type="ARBA" id="ARBA00010641"/>
    </source>
</evidence>
<protein>
    <submittedName>
        <fullName evidence="8">RNA polymerase sigma factor</fullName>
    </submittedName>
</protein>
<accession>A0A9D0ZF45</accession>
<proteinExistence type="inferred from homology"/>
<evidence type="ECO:0000259" key="7">
    <source>
        <dbReference type="Pfam" id="PF08281"/>
    </source>
</evidence>
<feature type="domain" description="RNA polymerase sigma-70 region 2" evidence="6">
    <location>
        <begin position="16"/>
        <end position="80"/>
    </location>
</feature>
<keyword evidence="2" id="KW-0805">Transcription regulation</keyword>
<dbReference type="EMBL" id="DVGA01000093">
    <property type="protein sequence ID" value="HIQ79288.1"/>
    <property type="molecule type" value="Genomic_DNA"/>
</dbReference>
<keyword evidence="3" id="KW-0731">Sigma factor</keyword>